<comment type="subcellular location">
    <subcellularLocation>
        <location evidence="1 9">Cytoplasm</location>
    </subcellularLocation>
</comment>
<dbReference type="EMBL" id="MWDQ01000150">
    <property type="protein sequence ID" value="OQB71754.1"/>
    <property type="molecule type" value="Genomic_DNA"/>
</dbReference>
<evidence type="ECO:0000256" key="2">
    <source>
        <dbReference type="ARBA" id="ARBA00004725"/>
    </source>
</evidence>
<evidence type="ECO:0000256" key="1">
    <source>
        <dbReference type="ARBA" id="ARBA00004496"/>
    </source>
</evidence>
<comment type="caution">
    <text evidence="11">The sequence shown here is derived from an EMBL/GenBank/DDBJ whole genome shotgun (WGS) entry which is preliminary data.</text>
</comment>
<protein>
    <recommendedName>
        <fullName evidence="9">Dihydroorotate dehydrogenase</fullName>
        <shortName evidence="9">DHOD</shortName>
        <shortName evidence="9">DHODase</shortName>
        <shortName evidence="9">DHOdehase</shortName>
        <ecNumber evidence="9">1.3.-.-</ecNumber>
    </recommendedName>
</protein>
<keyword evidence="6 9" id="KW-0288">FMN</keyword>
<dbReference type="PIRSF" id="PIRSF000164">
    <property type="entry name" value="DHO_oxidase"/>
    <property type="match status" value="1"/>
</dbReference>
<dbReference type="PANTHER" id="PTHR48109:SF1">
    <property type="entry name" value="DIHYDROOROTATE DEHYDROGENASE (FUMARATE)"/>
    <property type="match status" value="1"/>
</dbReference>
<feature type="binding site" evidence="9">
    <location>
        <begin position="49"/>
        <end position="50"/>
    </location>
    <ligand>
        <name>FMN</name>
        <dbReference type="ChEBI" id="CHEBI:58210"/>
    </ligand>
</feature>
<keyword evidence="7 9" id="KW-0665">Pyrimidine biosynthesis</keyword>
<feature type="active site" description="Nucleophile" evidence="9">
    <location>
        <position position="134"/>
    </location>
</feature>
<evidence type="ECO:0000256" key="7">
    <source>
        <dbReference type="ARBA" id="ARBA00022975"/>
    </source>
</evidence>
<dbReference type="InterPro" id="IPR001295">
    <property type="entry name" value="Dihydroorotate_DH_CS"/>
</dbReference>
<dbReference type="GO" id="GO:0006207">
    <property type="term" value="P:'de novo' pyrimidine nucleobase biosynthetic process"/>
    <property type="evidence" value="ECO:0007669"/>
    <property type="project" value="InterPro"/>
</dbReference>
<evidence type="ECO:0000256" key="8">
    <source>
        <dbReference type="ARBA" id="ARBA00023002"/>
    </source>
</evidence>
<feature type="binding site" evidence="9">
    <location>
        <begin position="73"/>
        <end position="77"/>
    </location>
    <ligand>
        <name>substrate</name>
    </ligand>
</feature>
<keyword evidence="4 9" id="KW-0963">Cytoplasm</keyword>
<feature type="binding site" evidence="9">
    <location>
        <position position="131"/>
    </location>
    <ligand>
        <name>substrate</name>
    </ligand>
</feature>
<feature type="binding site" evidence="9">
    <location>
        <position position="131"/>
    </location>
    <ligand>
        <name>FMN</name>
        <dbReference type="ChEBI" id="CHEBI:58210"/>
    </ligand>
</feature>
<dbReference type="UniPathway" id="UPA00070"/>
<dbReference type="InterPro" id="IPR012135">
    <property type="entry name" value="Dihydroorotate_DH_1_2"/>
</dbReference>
<evidence type="ECO:0000256" key="5">
    <source>
        <dbReference type="ARBA" id="ARBA00022630"/>
    </source>
</evidence>
<reference evidence="11" key="1">
    <citation type="submission" date="2017-02" db="EMBL/GenBank/DDBJ databases">
        <title>Delving into the versatile metabolic prowess of the omnipresent phylum Bacteroidetes.</title>
        <authorList>
            <person name="Nobu M.K."/>
            <person name="Mei R."/>
            <person name="Narihiro T."/>
            <person name="Kuroda K."/>
            <person name="Liu W.-T."/>
        </authorList>
    </citation>
    <scope>NUCLEOTIDE SEQUENCE</scope>
    <source>
        <strain evidence="11">ADurb.Bin131</strain>
    </source>
</reference>
<name>A0A1V6C4K3_UNCT6</name>
<comment type="catalytic activity">
    <reaction evidence="9">
        <text>(S)-dihydroorotate + A = orotate + AH2</text>
        <dbReference type="Rhea" id="RHEA:18073"/>
        <dbReference type="ChEBI" id="CHEBI:13193"/>
        <dbReference type="ChEBI" id="CHEBI:17499"/>
        <dbReference type="ChEBI" id="CHEBI:30839"/>
        <dbReference type="ChEBI" id="CHEBI:30864"/>
    </reaction>
</comment>
<dbReference type="GO" id="GO:0005737">
    <property type="term" value="C:cytoplasm"/>
    <property type="evidence" value="ECO:0007669"/>
    <property type="project" value="UniProtKB-SubCell"/>
</dbReference>
<dbReference type="PANTHER" id="PTHR48109">
    <property type="entry name" value="DIHYDROOROTATE DEHYDROGENASE (QUINONE), MITOCHONDRIAL-RELATED"/>
    <property type="match status" value="1"/>
</dbReference>
<evidence type="ECO:0000313" key="11">
    <source>
        <dbReference type="EMBL" id="OQB71754.1"/>
    </source>
</evidence>
<organism evidence="11">
    <name type="scientific">candidate division TA06 bacterium ADurb.Bin131</name>
    <dbReference type="NCBI Taxonomy" id="1852827"/>
    <lineage>
        <taxon>Bacteria</taxon>
        <taxon>Bacteria division TA06</taxon>
    </lineage>
</organism>
<dbReference type="InterPro" id="IPR050074">
    <property type="entry name" value="DHO_dehydrogenase"/>
</dbReference>
<dbReference type="InterPro" id="IPR005720">
    <property type="entry name" value="Dihydroorotate_DH_cat"/>
</dbReference>
<evidence type="ECO:0000256" key="4">
    <source>
        <dbReference type="ARBA" id="ARBA00022490"/>
    </source>
</evidence>
<dbReference type="HAMAP" id="MF_00224">
    <property type="entry name" value="DHO_dh_type1"/>
    <property type="match status" value="1"/>
</dbReference>
<dbReference type="Proteomes" id="UP000485562">
    <property type="component" value="Unassembled WGS sequence"/>
</dbReference>
<dbReference type="EC" id="1.3.-.-" evidence="9"/>
<dbReference type="InterPro" id="IPR013785">
    <property type="entry name" value="Aldolase_TIM"/>
</dbReference>
<dbReference type="PROSITE" id="PS00912">
    <property type="entry name" value="DHODEHASE_2"/>
    <property type="match status" value="1"/>
</dbReference>
<dbReference type="Gene3D" id="3.20.20.70">
    <property type="entry name" value="Aldolase class I"/>
    <property type="match status" value="1"/>
</dbReference>
<comment type="pathway">
    <text evidence="2 9">Pyrimidine metabolism; UMP biosynthesis via de novo pathway.</text>
</comment>
<evidence type="ECO:0000259" key="10">
    <source>
        <dbReference type="Pfam" id="PF01180"/>
    </source>
</evidence>
<feature type="binding site" evidence="9">
    <location>
        <begin position="264"/>
        <end position="265"/>
    </location>
    <ligand>
        <name>FMN</name>
        <dbReference type="ChEBI" id="CHEBI:58210"/>
    </ligand>
</feature>
<dbReference type="NCBIfam" id="NF005574">
    <property type="entry name" value="PRK07259.1"/>
    <property type="match status" value="1"/>
</dbReference>
<dbReference type="SUPFAM" id="SSF51395">
    <property type="entry name" value="FMN-linked oxidoreductases"/>
    <property type="match status" value="1"/>
</dbReference>
<feature type="binding site" evidence="9">
    <location>
        <begin position="195"/>
        <end position="196"/>
    </location>
    <ligand>
        <name>substrate</name>
    </ligand>
</feature>
<feature type="binding site" evidence="9">
    <location>
        <position position="25"/>
    </location>
    <ligand>
        <name>FMN</name>
        <dbReference type="ChEBI" id="CHEBI:58210"/>
    </ligand>
</feature>
<feature type="binding site" evidence="9">
    <location>
        <position position="216"/>
    </location>
    <ligand>
        <name>FMN</name>
        <dbReference type="ChEBI" id="CHEBI:58210"/>
    </ligand>
</feature>
<dbReference type="InterPro" id="IPR024920">
    <property type="entry name" value="Dihydroorotate_DH_1"/>
</dbReference>
<accession>A0A1V6C4K3</accession>
<dbReference type="AlphaFoldDB" id="A0A1V6C4K3"/>
<dbReference type="Pfam" id="PF01180">
    <property type="entry name" value="DHO_dh"/>
    <property type="match status" value="1"/>
</dbReference>
<keyword evidence="5 9" id="KW-0285">Flavoprotein</keyword>
<evidence type="ECO:0000256" key="6">
    <source>
        <dbReference type="ARBA" id="ARBA00022643"/>
    </source>
</evidence>
<feature type="domain" description="Dihydroorotate dehydrogenase catalytic" evidence="10">
    <location>
        <begin position="8"/>
        <end position="268"/>
    </location>
</feature>
<keyword evidence="8 9" id="KW-0560">Oxidoreductase</keyword>
<evidence type="ECO:0000256" key="9">
    <source>
        <dbReference type="HAMAP-Rule" id="MF_00224"/>
    </source>
</evidence>
<proteinExistence type="inferred from homology"/>
<feature type="binding site" evidence="9">
    <location>
        <position position="168"/>
    </location>
    <ligand>
        <name>FMN</name>
        <dbReference type="ChEBI" id="CHEBI:58210"/>
    </ligand>
</feature>
<comment type="function">
    <text evidence="9">Catalyzes the conversion of dihydroorotate to orotate.</text>
</comment>
<feature type="binding site" evidence="9">
    <location>
        <position position="49"/>
    </location>
    <ligand>
        <name>substrate</name>
    </ligand>
</feature>
<comment type="similarity">
    <text evidence="3 9">Belongs to the dihydroorotate dehydrogenase family. Type 1 subfamily.</text>
</comment>
<gene>
    <name evidence="9 11" type="primary">pyrD</name>
    <name evidence="11" type="ORF">BWX89_01675</name>
</gene>
<dbReference type="GO" id="GO:0004152">
    <property type="term" value="F:dihydroorotate dehydrogenase activity"/>
    <property type="evidence" value="ECO:0007669"/>
    <property type="project" value="UniProtKB-UniRule"/>
</dbReference>
<sequence length="304" mass="33460">MAKKSIDLRVKIGGICFDTPIIPASGVFGYGDELIDTIDYRFLGAIVTKTLTWNETHGNVPPRIWELENGIINRIGLQNIGVKRFCKEKLSKLAETGKPVIVSVGGEKLDDIAKSIEFLDNQQSITGFELNLSCPNIKTNQIIAEDLDSIYKAVKKIRKLTDKTLIAKLSPNVTDICEIGIAAEKAGADILCAGNTFKGVYYDWQLERFYTGGVSGSMIFPMACKNVFELYKKVSIPIIGLGGINSEKKAIEMVFAGASIVGLGTHLVIMPDLPAKIYRFFIEYLKQSKKSKISSIVGIKNEKE</sequence>
<feature type="binding site" evidence="9">
    <location>
        <begin position="242"/>
        <end position="243"/>
    </location>
    <ligand>
        <name>FMN</name>
        <dbReference type="ChEBI" id="CHEBI:58210"/>
    </ligand>
</feature>
<evidence type="ECO:0000256" key="3">
    <source>
        <dbReference type="ARBA" id="ARBA00008008"/>
    </source>
</evidence>
<dbReference type="GO" id="GO:0044205">
    <property type="term" value="P:'de novo' UMP biosynthetic process"/>
    <property type="evidence" value="ECO:0007669"/>
    <property type="project" value="UniProtKB-UniRule"/>
</dbReference>
<comment type="caution">
    <text evidence="9">Lacks conserved residue(s) required for the propagation of feature annotation.</text>
</comment>
<comment type="cofactor">
    <cofactor evidence="9">
        <name>FMN</name>
        <dbReference type="ChEBI" id="CHEBI:58210"/>
    </cofactor>
    <text evidence="9">Binds 1 FMN per subunit.</text>
</comment>